<gene>
    <name evidence="2" type="primary">fcl_2</name>
    <name evidence="2" type="ORF">GJW-30_1_00116</name>
</gene>
<dbReference type="Pfam" id="PF01370">
    <property type="entry name" value="Epimerase"/>
    <property type="match status" value="1"/>
</dbReference>
<name>A0A0S3PNX4_9BRAD</name>
<dbReference type="PANTHER" id="PTHR43238:SF1">
    <property type="entry name" value="GDP-L-FUCOSE SYNTHASE"/>
    <property type="match status" value="1"/>
</dbReference>
<sequence>MNSTYPADFLDQNLAIALNVVRAAHAVGVRMLLFLGSTCIYPKLAPQPMIEDVLLTGPLEAINEWYAIVKIAGIKLCQAYRLHGSDFISAQPTNLYGPNDNRDSGSSHVMAALIAKIVHAKRAGKNRVTLWASARRAKNHCTPTTSPTCVSIL</sequence>
<dbReference type="Gene3D" id="3.90.25.10">
    <property type="entry name" value="UDP-galactose 4-epimerase, domain 1"/>
    <property type="match status" value="1"/>
</dbReference>
<dbReference type="Proteomes" id="UP000236884">
    <property type="component" value="Chromosome"/>
</dbReference>
<dbReference type="PANTHER" id="PTHR43238">
    <property type="entry name" value="GDP-L-FUCOSE SYNTHASE"/>
    <property type="match status" value="1"/>
</dbReference>
<keyword evidence="2" id="KW-0560">Oxidoreductase</keyword>
<dbReference type="AlphaFoldDB" id="A0A0S3PNX4"/>
<dbReference type="InterPro" id="IPR001509">
    <property type="entry name" value="Epimerase_deHydtase"/>
</dbReference>
<protein>
    <submittedName>
        <fullName evidence="2">GDP-L-fucose synthase</fullName>
        <ecNumber evidence="2">1.1.1.271</ecNumber>
    </submittedName>
</protein>
<proteinExistence type="predicted"/>
<dbReference type="Gene3D" id="3.40.50.720">
    <property type="entry name" value="NAD(P)-binding Rossmann-like Domain"/>
    <property type="match status" value="1"/>
</dbReference>
<feature type="domain" description="NAD-dependent epimerase/dehydratase" evidence="1">
    <location>
        <begin position="2"/>
        <end position="132"/>
    </location>
</feature>
<evidence type="ECO:0000313" key="3">
    <source>
        <dbReference type="Proteomes" id="UP000236884"/>
    </source>
</evidence>
<keyword evidence="3" id="KW-1185">Reference proteome</keyword>
<dbReference type="EMBL" id="AP014946">
    <property type="protein sequence ID" value="BAT57609.1"/>
    <property type="molecule type" value="Genomic_DNA"/>
</dbReference>
<evidence type="ECO:0000313" key="2">
    <source>
        <dbReference type="EMBL" id="BAT57609.1"/>
    </source>
</evidence>
<dbReference type="EC" id="1.1.1.271" evidence="2"/>
<dbReference type="KEGG" id="vgo:GJW-30_1_00116"/>
<accession>A0A0S3PNX4</accession>
<organism evidence="2 3">
    <name type="scientific">Variibacter gotjawalensis</name>
    <dbReference type="NCBI Taxonomy" id="1333996"/>
    <lineage>
        <taxon>Bacteria</taxon>
        <taxon>Pseudomonadati</taxon>
        <taxon>Pseudomonadota</taxon>
        <taxon>Alphaproteobacteria</taxon>
        <taxon>Hyphomicrobiales</taxon>
        <taxon>Nitrobacteraceae</taxon>
        <taxon>Variibacter</taxon>
    </lineage>
</organism>
<evidence type="ECO:0000259" key="1">
    <source>
        <dbReference type="Pfam" id="PF01370"/>
    </source>
</evidence>
<dbReference type="SUPFAM" id="SSF51735">
    <property type="entry name" value="NAD(P)-binding Rossmann-fold domains"/>
    <property type="match status" value="1"/>
</dbReference>
<dbReference type="GO" id="GO:0050577">
    <property type="term" value="F:GDP-L-fucose synthase activity"/>
    <property type="evidence" value="ECO:0007669"/>
    <property type="project" value="UniProtKB-EC"/>
</dbReference>
<reference evidence="2 3" key="1">
    <citation type="submission" date="2015-08" db="EMBL/GenBank/DDBJ databases">
        <title>Investigation of the bacterial diversity of lava forest soil.</title>
        <authorList>
            <person name="Lee J.S."/>
        </authorList>
    </citation>
    <scope>NUCLEOTIDE SEQUENCE [LARGE SCALE GENOMIC DNA]</scope>
    <source>
        <strain evidence="2 3">GJW-30</strain>
    </source>
</reference>
<dbReference type="InterPro" id="IPR036291">
    <property type="entry name" value="NAD(P)-bd_dom_sf"/>
</dbReference>